<evidence type="ECO:0000256" key="2">
    <source>
        <dbReference type="ARBA" id="ARBA00022692"/>
    </source>
</evidence>
<accession>A0A323TLQ9</accession>
<evidence type="ECO:0000259" key="6">
    <source>
        <dbReference type="Pfam" id="PF01699"/>
    </source>
</evidence>
<dbReference type="InterPro" id="IPR004481">
    <property type="entry name" value="K/Na/Ca-exchanger"/>
</dbReference>
<dbReference type="Pfam" id="PF01699">
    <property type="entry name" value="Na_Ca_ex"/>
    <property type="match status" value="2"/>
</dbReference>
<dbReference type="GO" id="GO:0006874">
    <property type="term" value="P:intracellular calcium ion homeostasis"/>
    <property type="evidence" value="ECO:0007669"/>
    <property type="project" value="TreeGrafter"/>
</dbReference>
<feature type="transmembrane region" description="Helical" evidence="5">
    <location>
        <begin position="310"/>
        <end position="329"/>
    </location>
</feature>
<dbReference type="GO" id="GO:0005886">
    <property type="term" value="C:plasma membrane"/>
    <property type="evidence" value="ECO:0007669"/>
    <property type="project" value="TreeGrafter"/>
</dbReference>
<feature type="domain" description="Sodium/calcium exchanger membrane region" evidence="6">
    <location>
        <begin position="3"/>
        <end position="123"/>
    </location>
</feature>
<gene>
    <name evidence="7" type="ORF">CR194_10105</name>
</gene>
<dbReference type="EMBL" id="PDOD01000002">
    <property type="protein sequence ID" value="PYZ93513.1"/>
    <property type="molecule type" value="Genomic_DNA"/>
</dbReference>
<dbReference type="PANTHER" id="PTHR10846:SF8">
    <property type="entry name" value="INNER MEMBRANE PROTEIN YRBG"/>
    <property type="match status" value="1"/>
</dbReference>
<organism evidence="7 8">
    <name type="scientific">Salipaludibacillus keqinensis</name>
    <dbReference type="NCBI Taxonomy" id="2045207"/>
    <lineage>
        <taxon>Bacteria</taxon>
        <taxon>Bacillati</taxon>
        <taxon>Bacillota</taxon>
        <taxon>Bacilli</taxon>
        <taxon>Bacillales</taxon>
        <taxon>Bacillaceae</taxon>
    </lineage>
</organism>
<feature type="transmembrane region" description="Helical" evidence="5">
    <location>
        <begin position="213"/>
        <end position="236"/>
    </location>
</feature>
<dbReference type="OrthoDB" id="9794225at2"/>
<keyword evidence="3 5" id="KW-1133">Transmembrane helix</keyword>
<reference evidence="7 8" key="1">
    <citation type="submission" date="2017-10" db="EMBL/GenBank/DDBJ databases">
        <title>Bacillus sp. nov., a halophilic bacterium isolated from a Keqin Lake.</title>
        <authorList>
            <person name="Wang H."/>
        </authorList>
    </citation>
    <scope>NUCLEOTIDE SEQUENCE [LARGE SCALE GENOMIC DNA]</scope>
    <source>
        <strain evidence="7 8">KQ-12</strain>
    </source>
</reference>
<keyword evidence="4 5" id="KW-0472">Membrane</keyword>
<protein>
    <submittedName>
        <fullName evidence="7">Cation transporter</fullName>
    </submittedName>
</protein>
<feature type="transmembrane region" description="Helical" evidence="5">
    <location>
        <begin position="181"/>
        <end position="201"/>
    </location>
</feature>
<dbReference type="Gene3D" id="1.20.1420.30">
    <property type="entry name" value="NCX, central ion-binding region"/>
    <property type="match status" value="1"/>
</dbReference>
<evidence type="ECO:0000256" key="3">
    <source>
        <dbReference type="ARBA" id="ARBA00022989"/>
    </source>
</evidence>
<feature type="transmembrane region" description="Helical" evidence="5">
    <location>
        <begin position="243"/>
        <end position="266"/>
    </location>
</feature>
<keyword evidence="2 5" id="KW-0812">Transmembrane</keyword>
<dbReference type="GO" id="GO:0005262">
    <property type="term" value="F:calcium channel activity"/>
    <property type="evidence" value="ECO:0007669"/>
    <property type="project" value="TreeGrafter"/>
</dbReference>
<sequence length="332" mass="35573">MMYLIFVIAAVVTVLAAIKLSTYADVIAERSSLGGMMVGTLLLAGATSLPEVTTSLTAIVVNNPDIAVSNVLGSNLFNLFILAAMDIYYRRKRIFVHVGLDHIKTGFISFGLTGIVFIAILSPSGYHFMNIGLEMYLLVIFYLVSMKLLLQKPSLEMSEEVAATSEPAYHTRAISLKRAKIGFGLASLIIFIAGSMLTITGDAIAISSGLGSSFVGTFLIAGATSLPEAVTVIVAIQLANYQLAVGNIVGSNLFNLMILALSDLFFRSGPILSVVHPVTLISVSAVLLLNCLVIGVMILSQTERFRSKLYPVPSTVVIAFYLVCSYMIFHLG</sequence>
<evidence type="ECO:0000256" key="5">
    <source>
        <dbReference type="SAM" id="Phobius"/>
    </source>
</evidence>
<comment type="caution">
    <text evidence="7">The sequence shown here is derived from an EMBL/GenBank/DDBJ whole genome shotgun (WGS) entry which is preliminary data.</text>
</comment>
<feature type="transmembrane region" description="Helical" evidence="5">
    <location>
        <begin position="278"/>
        <end position="298"/>
    </location>
</feature>
<evidence type="ECO:0000256" key="4">
    <source>
        <dbReference type="ARBA" id="ARBA00023136"/>
    </source>
</evidence>
<keyword evidence="8" id="KW-1185">Reference proteome</keyword>
<comment type="subcellular location">
    <subcellularLocation>
        <location evidence="1">Membrane</location>
        <topology evidence="1">Multi-pass membrane protein</topology>
    </subcellularLocation>
</comment>
<feature type="transmembrane region" description="Helical" evidence="5">
    <location>
        <begin position="66"/>
        <end position="85"/>
    </location>
</feature>
<proteinExistence type="predicted"/>
<dbReference type="InterPro" id="IPR044880">
    <property type="entry name" value="NCX_ion-bd_dom_sf"/>
</dbReference>
<feature type="transmembrane region" description="Helical" evidence="5">
    <location>
        <begin position="106"/>
        <end position="125"/>
    </location>
</feature>
<dbReference type="Proteomes" id="UP000248214">
    <property type="component" value="Unassembled WGS sequence"/>
</dbReference>
<dbReference type="InterPro" id="IPR004837">
    <property type="entry name" value="NaCa_Exmemb"/>
</dbReference>
<dbReference type="PANTHER" id="PTHR10846">
    <property type="entry name" value="SODIUM/POTASSIUM/CALCIUM EXCHANGER"/>
    <property type="match status" value="1"/>
</dbReference>
<name>A0A323TLQ9_9BACI</name>
<feature type="domain" description="Sodium/calcium exchanger membrane region" evidence="6">
    <location>
        <begin position="181"/>
        <end position="328"/>
    </location>
</feature>
<dbReference type="GO" id="GO:0008273">
    <property type="term" value="F:calcium, potassium:sodium antiporter activity"/>
    <property type="evidence" value="ECO:0007669"/>
    <property type="project" value="TreeGrafter"/>
</dbReference>
<evidence type="ECO:0000313" key="7">
    <source>
        <dbReference type="EMBL" id="PYZ93513.1"/>
    </source>
</evidence>
<evidence type="ECO:0000313" key="8">
    <source>
        <dbReference type="Proteomes" id="UP000248214"/>
    </source>
</evidence>
<dbReference type="AlphaFoldDB" id="A0A323TLQ9"/>
<feature type="transmembrane region" description="Helical" evidence="5">
    <location>
        <begin position="131"/>
        <end position="150"/>
    </location>
</feature>
<dbReference type="RefSeq" id="WP_110609544.1">
    <property type="nucleotide sequence ID" value="NZ_PDOD01000002.1"/>
</dbReference>
<evidence type="ECO:0000256" key="1">
    <source>
        <dbReference type="ARBA" id="ARBA00004141"/>
    </source>
</evidence>